<evidence type="ECO:0000313" key="4">
    <source>
        <dbReference type="Proteomes" id="UP000614469"/>
    </source>
</evidence>
<dbReference type="PANTHER" id="PTHR13696:SF52">
    <property type="entry name" value="PARA FAMILY PROTEIN CT_582"/>
    <property type="match status" value="1"/>
</dbReference>
<feature type="domain" description="AAA" evidence="2">
    <location>
        <begin position="3"/>
        <end position="178"/>
    </location>
</feature>
<dbReference type="Gene3D" id="3.40.50.300">
    <property type="entry name" value="P-loop containing nucleotide triphosphate hydrolases"/>
    <property type="match status" value="1"/>
</dbReference>
<reference evidence="3 4" key="1">
    <citation type="submission" date="2020-08" db="EMBL/GenBank/DDBJ databases">
        <title>Bridging the membrane lipid divide: bacteria of the FCB group superphylum have the potential to synthesize archaeal ether lipids.</title>
        <authorList>
            <person name="Villanueva L."/>
            <person name="Von Meijenfeldt F.A.B."/>
            <person name="Westbye A.B."/>
            <person name="Yadav S."/>
            <person name="Hopmans E.C."/>
            <person name="Dutilh B.E."/>
            <person name="Sinninghe Damste J.S."/>
        </authorList>
    </citation>
    <scope>NUCLEOTIDE SEQUENCE [LARGE SCALE GENOMIC DNA]</scope>
    <source>
        <strain evidence="3">NIOZ-UU36</strain>
    </source>
</reference>
<comment type="similarity">
    <text evidence="1">Belongs to the ParA family.</text>
</comment>
<dbReference type="SUPFAM" id="SSF52540">
    <property type="entry name" value="P-loop containing nucleoside triphosphate hydrolases"/>
    <property type="match status" value="1"/>
</dbReference>
<dbReference type="EMBL" id="JACNJN010000110">
    <property type="protein sequence ID" value="MBC8335442.1"/>
    <property type="molecule type" value="Genomic_DNA"/>
</dbReference>
<dbReference type="PIRSF" id="PIRSF009320">
    <property type="entry name" value="Nuc_binding_HP_1000"/>
    <property type="match status" value="1"/>
</dbReference>
<evidence type="ECO:0000313" key="3">
    <source>
        <dbReference type="EMBL" id="MBC8335442.1"/>
    </source>
</evidence>
<dbReference type="PANTHER" id="PTHR13696">
    <property type="entry name" value="P-LOOP CONTAINING NUCLEOSIDE TRIPHOSPHATE HYDROLASE"/>
    <property type="match status" value="1"/>
</dbReference>
<organism evidence="3 4">
    <name type="scientific">Candidatus Desulfolinea nitratireducens</name>
    <dbReference type="NCBI Taxonomy" id="2841698"/>
    <lineage>
        <taxon>Bacteria</taxon>
        <taxon>Bacillati</taxon>
        <taxon>Chloroflexota</taxon>
        <taxon>Anaerolineae</taxon>
        <taxon>Anaerolineales</taxon>
        <taxon>Anaerolineales incertae sedis</taxon>
        <taxon>Candidatus Desulfolinea</taxon>
    </lineage>
</organism>
<proteinExistence type="inferred from homology"/>
<dbReference type="FunFam" id="3.40.50.300:FF:000285">
    <property type="entry name" value="Sporulation initiation inhibitor Soj"/>
    <property type="match status" value="1"/>
</dbReference>
<dbReference type="InterPro" id="IPR050678">
    <property type="entry name" value="DNA_Partitioning_ATPase"/>
</dbReference>
<dbReference type="Pfam" id="PF13614">
    <property type="entry name" value="AAA_31"/>
    <property type="match status" value="1"/>
</dbReference>
<dbReference type="CDD" id="cd02042">
    <property type="entry name" value="ParAB_family"/>
    <property type="match status" value="1"/>
</dbReference>
<dbReference type="Proteomes" id="UP000614469">
    <property type="component" value="Unassembled WGS sequence"/>
</dbReference>
<dbReference type="AlphaFoldDB" id="A0A8J6TJD7"/>
<dbReference type="InterPro" id="IPR027417">
    <property type="entry name" value="P-loop_NTPase"/>
</dbReference>
<evidence type="ECO:0000259" key="2">
    <source>
        <dbReference type="Pfam" id="PF13614"/>
    </source>
</evidence>
<evidence type="ECO:0000256" key="1">
    <source>
        <dbReference type="ARBA" id="ARBA00006976"/>
    </source>
</evidence>
<sequence>MARIYTLVNQKGGVAKTTTAINLGAYLALHGQRVLIVDIDPQANATSCLGIDKHSVENGSYQALLGGQPPASLILKNERLNLSLLPSSPALAGAEVELVDESGRETRLKNALTLLNDQYDYILIDCPPSLGLLTINGLMAAQDGVIIPVQCEYLALEGLGQLTETIQKVRSALYPELRVRGVILTMFDRRTNLANDVVTEVNKHFPKLVFKTVIPRNIRLAEAPSYGLPISAYAPESVGAMAYDAFAKELLAGDLN</sequence>
<gene>
    <name evidence="3" type="ORF">H8E29_09270</name>
</gene>
<comment type="caution">
    <text evidence="3">The sequence shown here is derived from an EMBL/GenBank/DDBJ whole genome shotgun (WGS) entry which is preliminary data.</text>
</comment>
<name>A0A8J6TJD7_9CHLR</name>
<dbReference type="InterPro" id="IPR025669">
    <property type="entry name" value="AAA_dom"/>
</dbReference>
<protein>
    <submittedName>
        <fullName evidence="3">ParA family protein</fullName>
    </submittedName>
</protein>
<accession>A0A8J6TJD7</accession>